<proteinExistence type="predicted"/>
<name>A0A381SD13_9ZZZZ</name>
<gene>
    <name evidence="2" type="ORF">METZ01_LOCUS54750</name>
</gene>
<evidence type="ECO:0000313" key="2">
    <source>
        <dbReference type="EMBL" id="SVA01896.1"/>
    </source>
</evidence>
<accession>A0A381SD13</accession>
<feature type="transmembrane region" description="Helical" evidence="1">
    <location>
        <begin position="6"/>
        <end position="23"/>
    </location>
</feature>
<evidence type="ECO:0000256" key="1">
    <source>
        <dbReference type="SAM" id="Phobius"/>
    </source>
</evidence>
<reference evidence="2" key="1">
    <citation type="submission" date="2018-05" db="EMBL/GenBank/DDBJ databases">
        <authorList>
            <person name="Lanie J.A."/>
            <person name="Ng W.-L."/>
            <person name="Kazmierczak K.M."/>
            <person name="Andrzejewski T.M."/>
            <person name="Davidsen T.M."/>
            <person name="Wayne K.J."/>
            <person name="Tettelin H."/>
            <person name="Glass J.I."/>
            <person name="Rusch D."/>
            <person name="Podicherti R."/>
            <person name="Tsui H.-C.T."/>
            <person name="Winkler M.E."/>
        </authorList>
    </citation>
    <scope>NUCLEOTIDE SEQUENCE</scope>
</reference>
<protein>
    <submittedName>
        <fullName evidence="2">Uncharacterized protein</fullName>
    </submittedName>
</protein>
<keyword evidence="1" id="KW-0472">Membrane</keyword>
<keyword evidence="1" id="KW-0812">Transmembrane</keyword>
<organism evidence="2">
    <name type="scientific">marine metagenome</name>
    <dbReference type="NCBI Taxonomy" id="408172"/>
    <lineage>
        <taxon>unclassified sequences</taxon>
        <taxon>metagenomes</taxon>
        <taxon>ecological metagenomes</taxon>
    </lineage>
</organism>
<dbReference type="EMBL" id="UINC01002950">
    <property type="protein sequence ID" value="SVA01896.1"/>
    <property type="molecule type" value="Genomic_DNA"/>
</dbReference>
<sequence>MAIYAWAVSVIIIIASTGIFMNPEPKISPDMVLNQVVDLIIESGYFKDLQLSEAHFNSDYVKVTIAAGELSSLQNFTLGYRIEDNIPYEIFRKDEINYVSLNFPWEGNKKGGSIETLKSLATKTVFSNKISINSSGNNFELYGRSSDIISYLLQMADNGLIQKFTLSVYHLESGEFYLKVQTNQV</sequence>
<dbReference type="AlphaFoldDB" id="A0A381SD13"/>
<keyword evidence="1" id="KW-1133">Transmembrane helix</keyword>